<keyword evidence="3" id="KW-1185">Reference proteome</keyword>
<proteinExistence type="predicted"/>
<name>A0ABR7IPL1_9CLOT</name>
<feature type="chain" id="PRO_5046425474" description="DUF5626 domain-containing protein" evidence="1">
    <location>
        <begin position="29"/>
        <end position="156"/>
    </location>
</feature>
<dbReference type="EMBL" id="JACOQK010000001">
    <property type="protein sequence ID" value="MBC5787075.1"/>
    <property type="molecule type" value="Genomic_DNA"/>
</dbReference>
<organism evidence="2 3">
    <name type="scientific">Clostridium facile</name>
    <dbReference type="NCBI Taxonomy" id="2763035"/>
    <lineage>
        <taxon>Bacteria</taxon>
        <taxon>Bacillati</taxon>
        <taxon>Bacillota</taxon>
        <taxon>Clostridia</taxon>
        <taxon>Eubacteriales</taxon>
        <taxon>Clostridiaceae</taxon>
        <taxon>Clostridium</taxon>
    </lineage>
</organism>
<keyword evidence="1" id="KW-0732">Signal</keyword>
<evidence type="ECO:0000313" key="2">
    <source>
        <dbReference type="EMBL" id="MBC5787075.1"/>
    </source>
</evidence>
<sequence>MKQLKTKILSACLASVMLVSTTATTVYAAEPQQTSQTFVCNGNTEEVTPYLDYLNQVWCDISYNNNTFTGSGNYVSFSSNKIVQNVYIEKSTNNSNWSVMRSNSRTYNPGNGAKVLSTIYSTSVSGYYRAKTTVLVYSSSGSIVESVTVYSKTIHI</sequence>
<feature type="signal peptide" evidence="1">
    <location>
        <begin position="1"/>
        <end position="28"/>
    </location>
</feature>
<gene>
    <name evidence="2" type="ORF">H8Z77_03425</name>
</gene>
<comment type="caution">
    <text evidence="2">The sequence shown here is derived from an EMBL/GenBank/DDBJ whole genome shotgun (WGS) entry which is preliminary data.</text>
</comment>
<dbReference type="Proteomes" id="UP000649151">
    <property type="component" value="Unassembled WGS sequence"/>
</dbReference>
<evidence type="ECO:0000256" key="1">
    <source>
        <dbReference type="SAM" id="SignalP"/>
    </source>
</evidence>
<evidence type="ECO:0008006" key="4">
    <source>
        <dbReference type="Google" id="ProtNLM"/>
    </source>
</evidence>
<evidence type="ECO:0000313" key="3">
    <source>
        <dbReference type="Proteomes" id="UP000649151"/>
    </source>
</evidence>
<protein>
    <recommendedName>
        <fullName evidence="4">DUF5626 domain-containing protein</fullName>
    </recommendedName>
</protein>
<dbReference type="RefSeq" id="WP_069988767.1">
    <property type="nucleotide sequence ID" value="NZ_JACOQK010000001.1"/>
</dbReference>
<accession>A0ABR7IPL1</accession>
<reference evidence="2 3" key="1">
    <citation type="submission" date="2020-08" db="EMBL/GenBank/DDBJ databases">
        <title>Genome public.</title>
        <authorList>
            <person name="Liu C."/>
            <person name="Sun Q."/>
        </authorList>
    </citation>
    <scope>NUCLEOTIDE SEQUENCE [LARGE SCALE GENOMIC DNA]</scope>
    <source>
        <strain evidence="2 3">NSJ-27</strain>
    </source>
</reference>